<comment type="caution">
    <text evidence="10">The sequence shown here is derived from an EMBL/GenBank/DDBJ whole genome shotgun (WGS) entry which is preliminary data.</text>
</comment>
<evidence type="ECO:0000259" key="9">
    <source>
        <dbReference type="Pfam" id="PF00749"/>
    </source>
</evidence>
<dbReference type="SUPFAM" id="SSF52374">
    <property type="entry name" value="Nucleotidylyl transferase"/>
    <property type="match status" value="2"/>
</dbReference>
<name>A0A087E553_9BIFI</name>
<keyword evidence="7" id="KW-0648">Protein biosynthesis</keyword>
<keyword evidence="1 7" id="KW-0436">Ligase</keyword>
<keyword evidence="11" id="KW-1185">Reference proteome</keyword>
<accession>A0A087E553</accession>
<dbReference type="GO" id="GO:0005829">
    <property type="term" value="C:cytosol"/>
    <property type="evidence" value="ECO:0007669"/>
    <property type="project" value="TreeGrafter"/>
</dbReference>
<dbReference type="RefSeq" id="WP_081672784.1">
    <property type="nucleotide sequence ID" value="NZ_CP062939.1"/>
</dbReference>
<proteinExistence type="inferred from homology"/>
<dbReference type="InterPro" id="IPR001412">
    <property type="entry name" value="aa-tRNA-synth_I_CS"/>
</dbReference>
<dbReference type="OrthoDB" id="9807503at2"/>
<organism evidence="10 11">
    <name type="scientific">Bifidobacterium subtile</name>
    <dbReference type="NCBI Taxonomy" id="77635"/>
    <lineage>
        <taxon>Bacteria</taxon>
        <taxon>Bacillati</taxon>
        <taxon>Actinomycetota</taxon>
        <taxon>Actinomycetes</taxon>
        <taxon>Bifidobacteriales</taxon>
        <taxon>Bifidobacteriaceae</taxon>
        <taxon>Bifidobacterium</taxon>
    </lineage>
</organism>
<dbReference type="EMBL" id="JGZR01000007">
    <property type="protein sequence ID" value="KFJ02904.1"/>
    <property type="molecule type" value="Genomic_DNA"/>
</dbReference>
<evidence type="ECO:0000256" key="3">
    <source>
        <dbReference type="ARBA" id="ARBA00022741"/>
    </source>
</evidence>
<evidence type="ECO:0000256" key="2">
    <source>
        <dbReference type="ARBA" id="ARBA00022723"/>
    </source>
</evidence>
<dbReference type="GO" id="GO:0005524">
    <property type="term" value="F:ATP binding"/>
    <property type="evidence" value="ECO:0007669"/>
    <property type="project" value="UniProtKB-KW"/>
</dbReference>
<dbReference type="InterPro" id="IPR020058">
    <property type="entry name" value="Glu/Gln-tRNA-synth_Ib_cat-dom"/>
</dbReference>
<dbReference type="EC" id="6.1.1.17" evidence="10"/>
<evidence type="ECO:0000256" key="8">
    <source>
        <dbReference type="SAM" id="MobiDB-lite"/>
    </source>
</evidence>
<dbReference type="InterPro" id="IPR000924">
    <property type="entry name" value="Glu/Gln-tRNA-synth"/>
</dbReference>
<dbReference type="Gene3D" id="3.40.50.620">
    <property type="entry name" value="HUPs"/>
    <property type="match status" value="3"/>
</dbReference>
<dbReference type="Pfam" id="PF00749">
    <property type="entry name" value="tRNA-synt_1c"/>
    <property type="match status" value="2"/>
</dbReference>
<dbReference type="PANTHER" id="PTHR43311:SF1">
    <property type="entry name" value="GLUTAMYL-Q TRNA(ASP) SYNTHETASE"/>
    <property type="match status" value="1"/>
</dbReference>
<dbReference type="AlphaFoldDB" id="A0A087E553"/>
<evidence type="ECO:0000256" key="4">
    <source>
        <dbReference type="ARBA" id="ARBA00022833"/>
    </source>
</evidence>
<dbReference type="GO" id="GO:0006424">
    <property type="term" value="P:glutamyl-tRNA aminoacylation"/>
    <property type="evidence" value="ECO:0007669"/>
    <property type="project" value="TreeGrafter"/>
</dbReference>
<dbReference type="PRINTS" id="PR00987">
    <property type="entry name" value="TRNASYNTHGLU"/>
</dbReference>
<evidence type="ECO:0000313" key="10">
    <source>
        <dbReference type="EMBL" id="KFJ02904.1"/>
    </source>
</evidence>
<evidence type="ECO:0000256" key="7">
    <source>
        <dbReference type="RuleBase" id="RU363037"/>
    </source>
</evidence>
<dbReference type="GO" id="GO:0004818">
    <property type="term" value="F:glutamate-tRNA ligase activity"/>
    <property type="evidence" value="ECO:0007669"/>
    <property type="project" value="UniProtKB-EC"/>
</dbReference>
<evidence type="ECO:0000313" key="11">
    <source>
        <dbReference type="Proteomes" id="UP000029055"/>
    </source>
</evidence>
<dbReference type="Proteomes" id="UP000029055">
    <property type="component" value="Unassembled WGS sequence"/>
</dbReference>
<gene>
    <name evidence="10" type="ORF">BISU_0829</name>
</gene>
<protein>
    <submittedName>
        <fullName evidence="10">Glutamyl-Q tRNA(Asp) synthetase</fullName>
        <ecNumber evidence="10">6.1.1.17</ecNumber>
    </submittedName>
</protein>
<dbReference type="InterPro" id="IPR049940">
    <property type="entry name" value="GluQ/Sye"/>
</dbReference>
<feature type="compositionally biased region" description="Polar residues" evidence="8">
    <location>
        <begin position="320"/>
        <end position="334"/>
    </location>
</feature>
<feature type="domain" description="Glutamyl/glutaminyl-tRNA synthetase class Ib catalytic" evidence="9">
    <location>
        <begin position="163"/>
        <end position="299"/>
    </location>
</feature>
<sequence>MPECTGHAGRFAPTPSGRLHIGNVYAMLAAWLSARACPGGRIALRIEDIDVPRVVPDADRWIMDDLAWLGLDWDGEPVYQSQRGEIYESALRALASRPMPEAAAAVAMAASSDSHESECGRAGIDSTGIGDAGTGPRNAIRGVPLTADAAAAPTAAGLVHDSSLIYPCFCSRAEIRAASAPQEGDGFTVYPGTCRQLLLKNPDEVRGRLAAGAQHSFRIAMPPAQSPLASIAFEDQIFGVQRFDLARDVGDSVVRRSDGLFSYQLAVVVDDLLMGVDDIVRGRDLLRSTALQIWIRRQLLAAGFGVDSMQGFGSVAASGTNHGAVQQPDQNPSAANPRYTHLPLIDDGTGRRLAKRDRDLDMGALRESGANPRQIIGYCAWLLGLREPGDPVPVPMTPDEALKLFRRDGWNDLRTDPTDREIKPDTISHFMDCRDA</sequence>
<evidence type="ECO:0000256" key="1">
    <source>
        <dbReference type="ARBA" id="ARBA00022598"/>
    </source>
</evidence>
<feature type="region of interest" description="Disordered" evidence="8">
    <location>
        <begin position="320"/>
        <end position="339"/>
    </location>
</feature>
<feature type="domain" description="Glutamyl/glutaminyl-tRNA synthetase class Ib catalytic" evidence="9">
    <location>
        <begin position="10"/>
        <end position="94"/>
    </location>
</feature>
<dbReference type="eggNOG" id="COG0008">
    <property type="taxonomic scope" value="Bacteria"/>
</dbReference>
<keyword evidence="2" id="KW-0479">Metal-binding</keyword>
<keyword evidence="5 7" id="KW-0067">ATP-binding</keyword>
<dbReference type="PROSITE" id="PS00178">
    <property type="entry name" value="AA_TRNA_LIGASE_I"/>
    <property type="match status" value="1"/>
</dbReference>
<dbReference type="STRING" id="77635.BISU_0829"/>
<reference evidence="10 11" key="1">
    <citation type="submission" date="2014-03" db="EMBL/GenBank/DDBJ databases">
        <title>Genomics of Bifidobacteria.</title>
        <authorList>
            <person name="Ventura M."/>
            <person name="Milani C."/>
            <person name="Lugli G.A."/>
        </authorList>
    </citation>
    <scope>NUCLEOTIDE SEQUENCE [LARGE SCALE GENOMIC DNA]</scope>
    <source>
        <strain evidence="10 11">LMG 11597</strain>
    </source>
</reference>
<dbReference type="InterPro" id="IPR014729">
    <property type="entry name" value="Rossmann-like_a/b/a_fold"/>
</dbReference>
<keyword evidence="6 7" id="KW-0030">Aminoacyl-tRNA synthetase</keyword>
<keyword evidence="3 7" id="KW-0547">Nucleotide-binding</keyword>
<keyword evidence="4" id="KW-0862">Zinc</keyword>
<comment type="similarity">
    <text evidence="7">Belongs to the class-I aminoacyl-tRNA synthetase family.</text>
</comment>
<dbReference type="PANTHER" id="PTHR43311">
    <property type="entry name" value="GLUTAMATE--TRNA LIGASE"/>
    <property type="match status" value="1"/>
</dbReference>
<evidence type="ECO:0000256" key="5">
    <source>
        <dbReference type="ARBA" id="ARBA00022840"/>
    </source>
</evidence>
<evidence type="ECO:0000256" key="6">
    <source>
        <dbReference type="ARBA" id="ARBA00023146"/>
    </source>
</evidence>